<sequence length="211" mass="23635">MSGLQQPPSSSTYRATYQAARRHRDEQDVLIERLRACVALIAEQDPHDDRRAVWSRQVARLAEHIADEAARAELLRSLRDLVLRCTADERYVALAQIAGQLPDAERQSALDTLLVEARAEADPYDRALALVTVIHVLDAGEACNAVFGEVLAAIREVPPHDFPMVCIGQAKNIIYRLKRGTRTDARRELERAARAIADRQARREALVQLGR</sequence>
<evidence type="ECO:0000256" key="1">
    <source>
        <dbReference type="SAM" id="MobiDB-lite"/>
    </source>
</evidence>
<feature type="compositionally biased region" description="Polar residues" evidence="1">
    <location>
        <begin position="1"/>
        <end position="15"/>
    </location>
</feature>
<reference evidence="2 3" key="1">
    <citation type="submission" date="2015-09" db="EMBL/GenBank/DDBJ databases">
        <title>Draft genome sequence of Kouleothrix aurantiaca JCM 19913.</title>
        <authorList>
            <person name="Hemp J."/>
        </authorList>
    </citation>
    <scope>NUCLEOTIDE SEQUENCE [LARGE SCALE GENOMIC DNA]</scope>
    <source>
        <strain evidence="2 3">COM-B</strain>
    </source>
</reference>
<dbReference type="AlphaFoldDB" id="A0A0P9D3G1"/>
<gene>
    <name evidence="2" type="ORF">SE17_08685</name>
</gene>
<feature type="region of interest" description="Disordered" evidence="1">
    <location>
        <begin position="1"/>
        <end position="20"/>
    </location>
</feature>
<proteinExistence type="predicted"/>
<organism evidence="2 3">
    <name type="scientific">Kouleothrix aurantiaca</name>
    <dbReference type="NCBI Taxonomy" id="186479"/>
    <lineage>
        <taxon>Bacteria</taxon>
        <taxon>Bacillati</taxon>
        <taxon>Chloroflexota</taxon>
        <taxon>Chloroflexia</taxon>
        <taxon>Chloroflexales</taxon>
        <taxon>Roseiflexineae</taxon>
        <taxon>Roseiflexaceae</taxon>
        <taxon>Kouleothrix</taxon>
    </lineage>
</organism>
<protein>
    <submittedName>
        <fullName evidence="2">Uncharacterized protein</fullName>
    </submittedName>
</protein>
<evidence type="ECO:0000313" key="2">
    <source>
        <dbReference type="EMBL" id="KPV53606.1"/>
    </source>
</evidence>
<evidence type="ECO:0000313" key="3">
    <source>
        <dbReference type="Proteomes" id="UP000050509"/>
    </source>
</evidence>
<name>A0A0P9D3G1_9CHLR</name>
<dbReference type="Proteomes" id="UP000050509">
    <property type="component" value="Unassembled WGS sequence"/>
</dbReference>
<keyword evidence="3" id="KW-1185">Reference proteome</keyword>
<accession>A0A0P9D3G1</accession>
<comment type="caution">
    <text evidence="2">The sequence shown here is derived from an EMBL/GenBank/DDBJ whole genome shotgun (WGS) entry which is preliminary data.</text>
</comment>
<dbReference type="EMBL" id="LJCR01000220">
    <property type="protein sequence ID" value="KPV53606.1"/>
    <property type="molecule type" value="Genomic_DNA"/>
</dbReference>